<dbReference type="OrthoDB" id="9788468at2"/>
<evidence type="ECO:0000313" key="3">
    <source>
        <dbReference type="Proteomes" id="UP000005361"/>
    </source>
</evidence>
<dbReference type="RefSeq" id="WP_007954141.1">
    <property type="nucleotide sequence ID" value="NZ_CP010978.1"/>
</dbReference>
<dbReference type="Proteomes" id="UP000005361">
    <property type="component" value="Chromosome"/>
</dbReference>
<gene>
    <name evidence="2" type="ORF">JBW_03812</name>
</gene>
<reference evidence="2 3" key="1">
    <citation type="journal article" date="2015" name="Genome Announc.">
        <title>Complete Genome Sequence of Pelosinus fermentans JBW45, a Member of a Remarkably Competitive Group of Negativicutes in the Firmicutes Phylum.</title>
        <authorList>
            <person name="De Leon K.B."/>
            <person name="Utturkar S.M."/>
            <person name="Camilleri L.B."/>
            <person name="Elias D.A."/>
            <person name="Arkin A.P."/>
            <person name="Fields M.W."/>
            <person name="Brown S.D."/>
            <person name="Wall J.D."/>
        </authorList>
    </citation>
    <scope>NUCLEOTIDE SEQUENCE [LARGE SCALE GENOMIC DNA]</scope>
    <source>
        <strain evidence="2 3">JBW45</strain>
    </source>
</reference>
<dbReference type="AlphaFoldDB" id="I9NVQ0"/>
<dbReference type="SUPFAM" id="SSF54593">
    <property type="entry name" value="Glyoxalase/Bleomycin resistance protein/Dihydroxybiphenyl dioxygenase"/>
    <property type="match status" value="1"/>
</dbReference>
<evidence type="ECO:0000259" key="1">
    <source>
        <dbReference type="PROSITE" id="PS51819"/>
    </source>
</evidence>
<dbReference type="PROSITE" id="PS51819">
    <property type="entry name" value="VOC"/>
    <property type="match status" value="1"/>
</dbReference>
<dbReference type="InterPro" id="IPR029068">
    <property type="entry name" value="Glyas_Bleomycin-R_OHBP_Dase"/>
</dbReference>
<organism evidence="2 3">
    <name type="scientific">Pelosinus fermentans JBW45</name>
    <dbReference type="NCBI Taxonomy" id="1192197"/>
    <lineage>
        <taxon>Bacteria</taxon>
        <taxon>Bacillati</taxon>
        <taxon>Bacillota</taxon>
        <taxon>Negativicutes</taxon>
        <taxon>Selenomonadales</taxon>
        <taxon>Sporomusaceae</taxon>
        <taxon>Pelosinus</taxon>
    </lineage>
</organism>
<reference evidence="3" key="2">
    <citation type="submission" date="2015-02" db="EMBL/GenBank/DDBJ databases">
        <title>Complete Genome Sequence of Pelosinus fermentans JBW45.</title>
        <authorList>
            <person name="De Leon K.B."/>
            <person name="Utturkar S.M."/>
            <person name="Camilleri L.B."/>
            <person name="Arkin A.P."/>
            <person name="Fields M.W."/>
            <person name="Brown S.D."/>
            <person name="Wall J.D."/>
        </authorList>
    </citation>
    <scope>NUCLEOTIDE SEQUENCE [LARGE SCALE GENOMIC DNA]</scope>
    <source>
        <strain evidence="3">JBW45</strain>
    </source>
</reference>
<proteinExistence type="predicted"/>
<protein>
    <submittedName>
        <fullName evidence="2">Glyoxalase-like domain containing protein</fullName>
    </submittedName>
</protein>
<dbReference type="STRING" id="1192197.JBW_03812"/>
<dbReference type="InterPro" id="IPR037523">
    <property type="entry name" value="VOC_core"/>
</dbReference>
<name>I9NVQ0_9FIRM</name>
<dbReference type="HOGENOM" id="CLU_046006_2_2_9"/>
<dbReference type="EMBL" id="CP010978">
    <property type="protein sequence ID" value="AJQ29149.1"/>
    <property type="molecule type" value="Genomic_DNA"/>
</dbReference>
<dbReference type="Gene3D" id="3.10.180.10">
    <property type="entry name" value="2,3-Dihydroxybiphenyl 1,2-Dioxygenase, domain 1"/>
    <property type="match status" value="1"/>
</dbReference>
<evidence type="ECO:0000313" key="2">
    <source>
        <dbReference type="EMBL" id="AJQ29149.1"/>
    </source>
</evidence>
<accession>I9NVQ0</accession>
<dbReference type="KEGG" id="pft:JBW_03812"/>
<feature type="domain" description="VOC" evidence="1">
    <location>
        <begin position="6"/>
        <end position="150"/>
    </location>
</feature>
<sequence length="152" mass="17300">MENKIKYVYSTLLAKEWRNLANFYIDVFQCRPRSSEFYFSGKWLDELTRLEDAGINGIQLILPGYEDGPTIEIISYDQTSLRKHDIIPNLQGVTSLVFHVDSVDNILQKALGYGGQQFGATVTETLDNLGKFTAVYIRDPEGNIIEVVQFVK</sequence>